<accession>A0A086TJY9</accession>
<dbReference type="EMBL" id="KN042432">
    <property type="protein sequence ID" value="KFH62266.1"/>
    <property type="molecule type" value="Genomic_DNA"/>
</dbReference>
<gene>
    <name evidence="1" type="ORF">MVEG_11477</name>
</gene>
<organism evidence="1 2">
    <name type="scientific">Podila verticillata NRRL 6337</name>
    <dbReference type="NCBI Taxonomy" id="1069443"/>
    <lineage>
        <taxon>Eukaryota</taxon>
        <taxon>Fungi</taxon>
        <taxon>Fungi incertae sedis</taxon>
        <taxon>Mucoromycota</taxon>
        <taxon>Mortierellomycotina</taxon>
        <taxon>Mortierellomycetes</taxon>
        <taxon>Mortierellales</taxon>
        <taxon>Mortierellaceae</taxon>
        <taxon>Podila</taxon>
    </lineage>
</organism>
<sequence length="148" mass="16743">MASAQKDYKFKDKDMTISVKTARTHTIEKDGEQLVARHKKVGRPQDRTRWALIFENMATQIMATTLDGAQVNDGPPPQPYLDDFSSGAFKRIFSRHRHPQETSFSGCLSTKLQVPDCHQTFSSASWAVLQVCPHMFKGRILGTFLETL</sequence>
<evidence type="ECO:0000313" key="2">
    <source>
        <dbReference type="Proteomes" id="UP000243308"/>
    </source>
</evidence>
<dbReference type="OrthoDB" id="2444785at2759"/>
<protein>
    <submittedName>
        <fullName evidence="1">Uncharacterized protein</fullName>
    </submittedName>
</protein>
<evidence type="ECO:0000313" key="1">
    <source>
        <dbReference type="EMBL" id="KFH62266.1"/>
    </source>
</evidence>
<dbReference type="Proteomes" id="UP000243308">
    <property type="component" value="Unassembled WGS sequence"/>
</dbReference>
<dbReference type="AlphaFoldDB" id="A0A086TJY9"/>
<proteinExistence type="predicted"/>
<name>A0A086TJY9_9FUNG</name>
<reference evidence="1 2" key="1">
    <citation type="submission" date="2011-02" db="EMBL/GenBank/DDBJ databases">
        <title>The Genome Sequence of Mortierella verticillata NRRL 6337.</title>
        <authorList>
            <consortium name="The Broad Institute Genome Sequencing Platform"/>
            <person name="Russ C."/>
            <person name="Cuomo C."/>
            <person name="Burger G."/>
            <person name="Gray M.W."/>
            <person name="Holland P.W.H."/>
            <person name="King N."/>
            <person name="Lang F.B.F."/>
            <person name="Roger A.J."/>
            <person name="Ruiz-Trillo I."/>
            <person name="Young S.K."/>
            <person name="Zeng Q."/>
            <person name="Gargeya S."/>
            <person name="Alvarado L."/>
            <person name="Berlin A."/>
            <person name="Chapman S.B."/>
            <person name="Chen Z."/>
            <person name="Freedman E."/>
            <person name="Gellesch M."/>
            <person name="Goldberg J."/>
            <person name="Griggs A."/>
            <person name="Gujja S."/>
            <person name="Heilman E."/>
            <person name="Heiman D."/>
            <person name="Howarth C."/>
            <person name="Mehta T."/>
            <person name="Neiman D."/>
            <person name="Pearson M."/>
            <person name="Roberts A."/>
            <person name="Saif S."/>
            <person name="Shea T."/>
            <person name="Shenoy N."/>
            <person name="Sisk P."/>
            <person name="Stolte C."/>
            <person name="Sykes S."/>
            <person name="White J."/>
            <person name="Yandava C."/>
            <person name="Haas B."/>
            <person name="Nusbaum C."/>
            <person name="Birren B."/>
        </authorList>
    </citation>
    <scope>NUCLEOTIDE SEQUENCE [LARGE SCALE GENOMIC DNA]</scope>
    <source>
        <strain evidence="1 2">NRRL 6337</strain>
    </source>
</reference>
<keyword evidence="2" id="KW-1185">Reference proteome</keyword>